<feature type="compositionally biased region" description="Low complexity" evidence="4">
    <location>
        <begin position="1"/>
        <end position="19"/>
    </location>
</feature>
<reference evidence="6" key="1">
    <citation type="journal article" date="2024" name="Antonie Van Leeuwenhoek">
        <title>Isoptericola haloaureus sp. nov., a dimorphic actinobacterium isolated from mangrove sediments of southeast India, implicating biosaline agricultural significance through nitrogen fixation and salt tolerance genes.</title>
        <authorList>
            <person name="Prathaban M."/>
            <person name="Prathiviraj R."/>
            <person name="Ravichandran M."/>
            <person name="Natarajan S.D."/>
            <person name="Sobanaa M."/>
            <person name="Hari Krishna Kumar S."/>
            <person name="Chandrasekar V."/>
            <person name="Selvin J."/>
        </authorList>
    </citation>
    <scope>NUCLEOTIDE SEQUENCE</scope>
    <source>
        <strain evidence="6">MP1014</strain>
    </source>
</reference>
<dbReference type="RefSeq" id="WP_332900462.1">
    <property type="nucleotide sequence ID" value="NZ_JBAGLP010000075.1"/>
</dbReference>
<keyword evidence="3" id="KW-0067">ATP-binding</keyword>
<evidence type="ECO:0000256" key="4">
    <source>
        <dbReference type="SAM" id="MobiDB-lite"/>
    </source>
</evidence>
<evidence type="ECO:0000259" key="5">
    <source>
        <dbReference type="PROSITE" id="PS50979"/>
    </source>
</evidence>
<feature type="non-terminal residue" evidence="6">
    <location>
        <position position="1"/>
    </location>
</feature>
<keyword evidence="2" id="KW-0547">Nucleotide-binding</keyword>
<dbReference type="Pfam" id="PF00289">
    <property type="entry name" value="Biotin_carb_N"/>
    <property type="match status" value="1"/>
</dbReference>
<reference evidence="6" key="2">
    <citation type="submission" date="2024-02" db="EMBL/GenBank/DDBJ databases">
        <authorList>
            <person name="Prathaban M."/>
            <person name="Mythili R."/>
            <person name="Sharmila Devi N."/>
            <person name="Sobanaa M."/>
            <person name="Prathiviraj R."/>
            <person name="Selvin J."/>
        </authorList>
    </citation>
    <scope>NUCLEOTIDE SEQUENCE</scope>
    <source>
        <strain evidence="6">MP1014</strain>
    </source>
</reference>
<accession>A0ABU7Z281</accession>
<organism evidence="6 7">
    <name type="scientific">Isoptericola haloaureus</name>
    <dbReference type="NCBI Taxonomy" id="1542902"/>
    <lineage>
        <taxon>Bacteria</taxon>
        <taxon>Bacillati</taxon>
        <taxon>Actinomycetota</taxon>
        <taxon>Actinomycetes</taxon>
        <taxon>Micrococcales</taxon>
        <taxon>Promicromonosporaceae</taxon>
        <taxon>Isoptericola</taxon>
    </lineage>
</organism>
<dbReference type="Proteomes" id="UP001310387">
    <property type="component" value="Unassembled WGS sequence"/>
</dbReference>
<dbReference type="Gene3D" id="3.40.50.20">
    <property type="match status" value="1"/>
</dbReference>
<dbReference type="InterPro" id="IPR005481">
    <property type="entry name" value="BC-like_N"/>
</dbReference>
<name>A0ABU7Z281_9MICO</name>
<evidence type="ECO:0000256" key="3">
    <source>
        <dbReference type="ARBA" id="ARBA00022840"/>
    </source>
</evidence>
<sequence>DLDPAAGVAAAVASGAEAAHPGHGSLSENPAPARACAEVGNASRAPPVAATEPLAGPGPRPPCQAHRARARRAGPARHLGPGPAVAAPARPGAAAGHPRCT</sequence>
<feature type="compositionally biased region" description="Basic residues" evidence="4">
    <location>
        <begin position="66"/>
        <end position="75"/>
    </location>
</feature>
<dbReference type="EMBL" id="JBAGLP010000075">
    <property type="protein sequence ID" value="MEG3613548.1"/>
    <property type="molecule type" value="Genomic_DNA"/>
</dbReference>
<evidence type="ECO:0000256" key="2">
    <source>
        <dbReference type="ARBA" id="ARBA00022741"/>
    </source>
</evidence>
<comment type="caution">
    <text evidence="6">The sequence shown here is derived from an EMBL/GenBank/DDBJ whole genome shotgun (WGS) entry which is preliminary data.</text>
</comment>
<proteinExistence type="predicted"/>
<evidence type="ECO:0000313" key="7">
    <source>
        <dbReference type="Proteomes" id="UP001310387"/>
    </source>
</evidence>
<gene>
    <name evidence="6" type="ORF">V5O49_00240</name>
</gene>
<dbReference type="SUPFAM" id="SSF52440">
    <property type="entry name" value="PreATP-grasp domain"/>
    <property type="match status" value="1"/>
</dbReference>
<feature type="non-terminal residue" evidence="6">
    <location>
        <position position="101"/>
    </location>
</feature>
<feature type="domain" description="Biotin carboxylation" evidence="5">
    <location>
        <begin position="1"/>
        <end position="101"/>
    </location>
</feature>
<feature type="region of interest" description="Disordered" evidence="4">
    <location>
        <begin position="1"/>
        <end position="101"/>
    </location>
</feature>
<dbReference type="PROSITE" id="PS50979">
    <property type="entry name" value="BC"/>
    <property type="match status" value="1"/>
</dbReference>
<protein>
    <submittedName>
        <fullName evidence="6">Biotin carboxylase N-terminal domain-containing protein</fullName>
    </submittedName>
</protein>
<dbReference type="InterPro" id="IPR011764">
    <property type="entry name" value="Biotin_carboxylation_dom"/>
</dbReference>
<keyword evidence="7" id="KW-1185">Reference proteome</keyword>
<keyword evidence="1" id="KW-0436">Ligase</keyword>
<feature type="compositionally biased region" description="Low complexity" evidence="4">
    <location>
        <begin position="76"/>
        <end position="101"/>
    </location>
</feature>
<evidence type="ECO:0000256" key="1">
    <source>
        <dbReference type="ARBA" id="ARBA00022598"/>
    </source>
</evidence>
<evidence type="ECO:0000313" key="6">
    <source>
        <dbReference type="EMBL" id="MEG3613548.1"/>
    </source>
</evidence>
<dbReference type="InterPro" id="IPR016185">
    <property type="entry name" value="PreATP-grasp_dom_sf"/>
</dbReference>